<reference evidence="3" key="1">
    <citation type="submission" date="2022-07" db="EMBL/GenBank/DDBJ databases">
        <title>Phylogenomic reconstructions and comparative analyses of Kickxellomycotina fungi.</title>
        <authorList>
            <person name="Reynolds N.K."/>
            <person name="Stajich J.E."/>
            <person name="Barry K."/>
            <person name="Grigoriev I.V."/>
            <person name="Crous P."/>
            <person name="Smith M.E."/>
        </authorList>
    </citation>
    <scope>NUCLEOTIDE SEQUENCE</scope>
    <source>
        <strain evidence="3">NBRC 100468</strain>
    </source>
</reference>
<dbReference type="NCBIfam" id="TIGR00172">
    <property type="entry name" value="maf"/>
    <property type="match status" value="1"/>
</dbReference>
<dbReference type="InterPro" id="IPR003697">
    <property type="entry name" value="Maf-like"/>
</dbReference>
<keyword evidence="4" id="KW-1185">Reference proteome</keyword>
<evidence type="ECO:0000256" key="2">
    <source>
        <dbReference type="ARBA" id="ARBA00022801"/>
    </source>
</evidence>
<evidence type="ECO:0000256" key="1">
    <source>
        <dbReference type="ARBA" id="ARBA00001968"/>
    </source>
</evidence>
<dbReference type="EMBL" id="JANBPU010000018">
    <property type="protein sequence ID" value="KAJ1920024.1"/>
    <property type="molecule type" value="Genomic_DNA"/>
</dbReference>
<dbReference type="InterPro" id="IPR029001">
    <property type="entry name" value="ITPase-like_fam"/>
</dbReference>
<organism evidence="3 4">
    <name type="scientific">Mycoemilia scoparia</name>
    <dbReference type="NCBI Taxonomy" id="417184"/>
    <lineage>
        <taxon>Eukaryota</taxon>
        <taxon>Fungi</taxon>
        <taxon>Fungi incertae sedis</taxon>
        <taxon>Zoopagomycota</taxon>
        <taxon>Kickxellomycotina</taxon>
        <taxon>Kickxellomycetes</taxon>
        <taxon>Kickxellales</taxon>
        <taxon>Kickxellaceae</taxon>
        <taxon>Mycoemilia</taxon>
    </lineage>
</organism>
<sequence length="216" mass="23747">MSAPRTVSRLNIPAFARIRENYTLILASSSPRRKGIFDNIGLPYSIVVSDFPENLDKASFESPADYVVATASEKAKGVYKKLKETGEPGKKYFIVAADTVVTNENKILEKPEDKSKAVAMLQSLNGGRHSVYSGVSIIIDDLDSDKEPQYHAFSDETGVECYEFDTSILESYAETGDPLDKAGAYGYQGQGYFLPKAIHGDYYNIASINSFIPVCL</sequence>
<dbReference type="Pfam" id="PF02545">
    <property type="entry name" value="Maf"/>
    <property type="match status" value="1"/>
</dbReference>
<dbReference type="HAMAP" id="MF_00528">
    <property type="entry name" value="Maf"/>
    <property type="match status" value="1"/>
</dbReference>
<dbReference type="PIRSF" id="PIRSF006305">
    <property type="entry name" value="Maf"/>
    <property type="match status" value="1"/>
</dbReference>
<comment type="cofactor">
    <cofactor evidence="1">
        <name>a divalent metal cation</name>
        <dbReference type="ChEBI" id="CHEBI:60240"/>
    </cofactor>
</comment>
<proteinExistence type="inferred from homology"/>
<dbReference type="PANTHER" id="PTHR43213">
    <property type="entry name" value="BIFUNCTIONAL DTTP/UTP PYROPHOSPHATASE/METHYLTRANSFERASE PROTEIN-RELATED"/>
    <property type="match status" value="1"/>
</dbReference>
<dbReference type="OrthoDB" id="10267058at2759"/>
<gene>
    <name evidence="3" type="ORF">H4219_001553</name>
</gene>
<dbReference type="Gene3D" id="3.90.950.10">
    <property type="match status" value="1"/>
</dbReference>
<comment type="caution">
    <text evidence="3">The sequence shown here is derived from an EMBL/GenBank/DDBJ whole genome shotgun (WGS) entry which is preliminary data.</text>
</comment>
<dbReference type="CDD" id="cd00555">
    <property type="entry name" value="Maf"/>
    <property type="match status" value="1"/>
</dbReference>
<dbReference type="PANTHER" id="PTHR43213:SF5">
    <property type="entry name" value="BIFUNCTIONAL DTTP_UTP PYROPHOSPHATASE_METHYLTRANSFERASE PROTEIN-RELATED"/>
    <property type="match status" value="1"/>
</dbReference>
<dbReference type="SUPFAM" id="SSF52972">
    <property type="entry name" value="ITPase-like"/>
    <property type="match status" value="1"/>
</dbReference>
<keyword evidence="2" id="KW-0378">Hydrolase</keyword>
<protein>
    <submittedName>
        <fullName evidence="3">Uncharacterized protein</fullName>
    </submittedName>
</protein>
<evidence type="ECO:0000313" key="3">
    <source>
        <dbReference type="EMBL" id="KAJ1920024.1"/>
    </source>
</evidence>
<name>A0A9W8A950_9FUNG</name>
<dbReference type="GO" id="GO:0047429">
    <property type="term" value="F:nucleoside triphosphate diphosphatase activity"/>
    <property type="evidence" value="ECO:0007669"/>
    <property type="project" value="InterPro"/>
</dbReference>
<dbReference type="AlphaFoldDB" id="A0A9W8A950"/>
<evidence type="ECO:0000313" key="4">
    <source>
        <dbReference type="Proteomes" id="UP001150538"/>
    </source>
</evidence>
<accession>A0A9W8A950</accession>
<dbReference type="Proteomes" id="UP001150538">
    <property type="component" value="Unassembled WGS sequence"/>
</dbReference>